<protein>
    <submittedName>
        <fullName evidence="7">Pregnancy-associated glycoprotein 1</fullName>
    </submittedName>
</protein>
<dbReference type="InterPro" id="IPR001969">
    <property type="entry name" value="Aspartic_peptidase_AS"/>
</dbReference>
<feature type="region of interest" description="Disordered" evidence="5">
    <location>
        <begin position="447"/>
        <end position="482"/>
    </location>
</feature>
<evidence type="ECO:0000313" key="8">
    <source>
        <dbReference type="Proteomes" id="UP000827549"/>
    </source>
</evidence>
<evidence type="ECO:0000313" key="7">
    <source>
        <dbReference type="EMBL" id="WOO85407.1"/>
    </source>
</evidence>
<feature type="domain" description="Peptidase A1" evidence="6">
    <location>
        <begin position="101"/>
        <end position="422"/>
    </location>
</feature>
<keyword evidence="4" id="KW-0378">Hydrolase</keyword>
<dbReference type="EMBL" id="CP086720">
    <property type="protein sequence ID" value="WOO85407.1"/>
    <property type="molecule type" value="Genomic_DNA"/>
</dbReference>
<dbReference type="GeneID" id="87812070"/>
<dbReference type="InterPro" id="IPR001461">
    <property type="entry name" value="Aspartic_peptidase_A1"/>
</dbReference>
<dbReference type="CDD" id="cd05471">
    <property type="entry name" value="pepsin_like"/>
    <property type="match status" value="1"/>
</dbReference>
<evidence type="ECO:0000256" key="3">
    <source>
        <dbReference type="PIRSR" id="PIRSR601461-1"/>
    </source>
</evidence>
<feature type="active site" evidence="3">
    <location>
        <position position="317"/>
    </location>
</feature>
<dbReference type="Proteomes" id="UP000827549">
    <property type="component" value="Chromosome 7"/>
</dbReference>
<evidence type="ECO:0000256" key="2">
    <source>
        <dbReference type="ARBA" id="ARBA00022750"/>
    </source>
</evidence>
<dbReference type="RefSeq" id="XP_062631433.1">
    <property type="nucleotide sequence ID" value="XM_062775449.1"/>
</dbReference>
<organism evidence="7 8">
    <name type="scientific">Vanrija pseudolonga</name>
    <dbReference type="NCBI Taxonomy" id="143232"/>
    <lineage>
        <taxon>Eukaryota</taxon>
        <taxon>Fungi</taxon>
        <taxon>Dikarya</taxon>
        <taxon>Basidiomycota</taxon>
        <taxon>Agaricomycotina</taxon>
        <taxon>Tremellomycetes</taxon>
        <taxon>Trichosporonales</taxon>
        <taxon>Trichosporonaceae</taxon>
        <taxon>Vanrija</taxon>
    </lineage>
</organism>
<dbReference type="PANTHER" id="PTHR47966:SF51">
    <property type="entry name" value="BETA-SITE APP-CLEAVING ENZYME, ISOFORM A-RELATED"/>
    <property type="match status" value="1"/>
</dbReference>
<keyword evidence="8" id="KW-1185">Reference proteome</keyword>
<reference evidence="7" key="1">
    <citation type="submission" date="2023-10" db="EMBL/GenBank/DDBJ databases">
        <authorList>
            <person name="Noh H."/>
        </authorList>
    </citation>
    <scope>NUCLEOTIDE SEQUENCE</scope>
    <source>
        <strain evidence="7">DUCC4014</strain>
    </source>
</reference>
<evidence type="ECO:0000259" key="6">
    <source>
        <dbReference type="PROSITE" id="PS51767"/>
    </source>
</evidence>
<dbReference type="PROSITE" id="PS00141">
    <property type="entry name" value="ASP_PROTEASE"/>
    <property type="match status" value="1"/>
</dbReference>
<keyword evidence="4" id="KW-0645">Protease</keyword>
<gene>
    <name evidence="7" type="primary">PAG1_1</name>
    <name evidence="7" type="ORF">LOC62_07G008906</name>
</gene>
<evidence type="ECO:0000256" key="1">
    <source>
        <dbReference type="ARBA" id="ARBA00007447"/>
    </source>
</evidence>
<dbReference type="InterPro" id="IPR034164">
    <property type="entry name" value="Pepsin-like_dom"/>
</dbReference>
<dbReference type="Pfam" id="PF00026">
    <property type="entry name" value="Asp"/>
    <property type="match status" value="1"/>
</dbReference>
<dbReference type="PRINTS" id="PR00792">
    <property type="entry name" value="PEPSIN"/>
</dbReference>
<sequence length="502" mass="52718">MVAPDLLCGITTAVGGLLGDVGNTVDGVVSSIGLRSVSLPPPVSDGHLVQRRELHNSHLRVKYARDEAAHAVAVRAHEALVKRVGSGTSTDLQNNGRDLWYGVTYTLGTPPQSFLGDIDTGSDLTWIAEAACVSPTCTLPGARFNASASSTYVGPGKHFNLNYGSGNVGVSGAYANETVSVAGLSADHYPIGLVTNSSGPQGGIPSIFGLSFPYIGSSGIATTVPFFELYDAQHPLTDKLFAVHLGRKTDGVEASTSTDPQGGIISFGGYNAGLVSSAVEWVPANSSNLYWQTWLKGFKVNGVDLPVLDHPNDAVIDTGAGGWYAPKPIVDAYYAAIPGAVRYQSQYFIPCTSRPNVTLRFGDVEYDVYPPDQISVGKARCFGFLQDAATVSDAYSYLIGDVFLKNVLAVFKWAPERQIGFAKLADCANQPVDAAVLASLDQRSTLPVPQSTTAAPTTTATGAPSTTTGAPSATTAPTAVPTARRRRLNLPRLGSVVTYAKE</sequence>
<feature type="active site" evidence="3">
    <location>
        <position position="119"/>
    </location>
</feature>
<comment type="similarity">
    <text evidence="1 4">Belongs to the peptidase A1 family.</text>
</comment>
<dbReference type="PROSITE" id="PS51767">
    <property type="entry name" value="PEPTIDASE_A1"/>
    <property type="match status" value="1"/>
</dbReference>
<keyword evidence="2 4" id="KW-0064">Aspartyl protease</keyword>
<dbReference type="PANTHER" id="PTHR47966">
    <property type="entry name" value="BETA-SITE APP-CLEAVING ENZYME, ISOFORM A-RELATED"/>
    <property type="match status" value="1"/>
</dbReference>
<evidence type="ECO:0000256" key="5">
    <source>
        <dbReference type="SAM" id="MobiDB-lite"/>
    </source>
</evidence>
<proteinExistence type="inferred from homology"/>
<dbReference type="InterPro" id="IPR033121">
    <property type="entry name" value="PEPTIDASE_A1"/>
</dbReference>
<accession>A0AAF1BLS5</accession>
<dbReference type="AlphaFoldDB" id="A0AAF1BLS5"/>
<dbReference type="GO" id="GO:0006508">
    <property type="term" value="P:proteolysis"/>
    <property type="evidence" value="ECO:0007669"/>
    <property type="project" value="UniProtKB-KW"/>
</dbReference>
<dbReference type="GO" id="GO:0004190">
    <property type="term" value="F:aspartic-type endopeptidase activity"/>
    <property type="evidence" value="ECO:0007669"/>
    <property type="project" value="UniProtKB-KW"/>
</dbReference>
<dbReference type="SUPFAM" id="SSF50630">
    <property type="entry name" value="Acid proteases"/>
    <property type="match status" value="1"/>
</dbReference>
<name>A0AAF1BLS5_9TREE</name>
<dbReference type="Gene3D" id="2.40.70.10">
    <property type="entry name" value="Acid Proteases"/>
    <property type="match status" value="2"/>
</dbReference>
<dbReference type="InterPro" id="IPR021109">
    <property type="entry name" value="Peptidase_aspartic_dom_sf"/>
</dbReference>
<evidence type="ECO:0000256" key="4">
    <source>
        <dbReference type="RuleBase" id="RU000454"/>
    </source>
</evidence>